<proteinExistence type="predicted"/>
<protein>
    <recommendedName>
        <fullName evidence="1">Lipocalin-like domain-containing protein</fullName>
    </recommendedName>
</protein>
<dbReference type="Proteomes" id="UP000006043">
    <property type="component" value="Unassembled WGS sequence"/>
</dbReference>
<evidence type="ECO:0000259" key="1">
    <source>
        <dbReference type="Pfam" id="PF13924"/>
    </source>
</evidence>
<dbReference type="PATRIC" id="fig|1214102.3.peg.4337"/>
<accession>K0VEV9</accession>
<feature type="domain" description="Lipocalin-like" evidence="1">
    <location>
        <begin position="26"/>
        <end position="162"/>
    </location>
</feature>
<dbReference type="EMBL" id="ALQB01000108">
    <property type="protein sequence ID" value="EJZ09639.1"/>
    <property type="molecule type" value="Genomic_DNA"/>
</dbReference>
<comment type="caution">
    <text evidence="2">The sequence shown here is derived from an EMBL/GenBank/DDBJ whole genome shotgun (WGS) entry which is preliminary data.</text>
</comment>
<dbReference type="HOGENOM" id="CLU_109259_2_1_11"/>
<name>K0VEV9_MYCFO</name>
<dbReference type="Pfam" id="PF13924">
    <property type="entry name" value="Lipocalin_5"/>
    <property type="match status" value="1"/>
</dbReference>
<dbReference type="GeneID" id="93415151"/>
<evidence type="ECO:0000313" key="2">
    <source>
        <dbReference type="EMBL" id="EJZ09639.1"/>
    </source>
</evidence>
<sequence length="170" mass="19157">MNREPAARFETDVSIGERGVIRDRIVGAWELVEYSMISTEGDIHHSLGPDARGLILYTADGFMSAQLMNPDRPRFRSRRVHGGEPHELSAAAAGYLAYAGPYRIDEAQSVVYHGMSVALFPNWVGEEGARWVRFDGDRMTLTARQQVFDNRTWKPIVVWRRAEVPVAPEA</sequence>
<gene>
    <name evidence="2" type="ORF">MFORT_21945</name>
</gene>
<reference evidence="2 3" key="1">
    <citation type="journal article" date="2012" name="J. Bacteriol.">
        <title>Complete Genome Sequence of Mycobacterium fortuitum subsp. fortuitum Type Strain DSM46621.</title>
        <authorList>
            <person name="Ho Y.S."/>
            <person name="Adroub S.A."/>
            <person name="Aleisa F."/>
            <person name="Mahmood H."/>
            <person name="Othoum G."/>
            <person name="Rashid F."/>
            <person name="Zaher M."/>
            <person name="Ali S."/>
            <person name="Bitter W."/>
            <person name="Pain A."/>
            <person name="Abdallah A.M."/>
        </authorList>
    </citation>
    <scope>NUCLEOTIDE SEQUENCE [LARGE SCALE GENOMIC DNA]</scope>
    <source>
        <strain evidence="3">DSM46621</strain>
    </source>
</reference>
<dbReference type="AlphaFoldDB" id="K0VEV9"/>
<evidence type="ECO:0000313" key="3">
    <source>
        <dbReference type="Proteomes" id="UP000006043"/>
    </source>
</evidence>
<dbReference type="RefSeq" id="WP_003884310.1">
    <property type="nucleotide sequence ID" value="NZ_JH814750.1"/>
</dbReference>
<organism evidence="2 3">
    <name type="scientific">Mycolicibacterium fortuitum subsp. fortuitum DSM 46621 = ATCC 6841 = JCM 6387</name>
    <dbReference type="NCBI Taxonomy" id="1214102"/>
    <lineage>
        <taxon>Bacteria</taxon>
        <taxon>Bacillati</taxon>
        <taxon>Actinomycetota</taxon>
        <taxon>Actinomycetes</taxon>
        <taxon>Mycobacteriales</taxon>
        <taxon>Mycobacteriaceae</taxon>
        <taxon>Mycolicibacterium</taxon>
    </lineage>
</organism>
<dbReference type="InterPro" id="IPR024311">
    <property type="entry name" value="Lipocalin-like"/>
</dbReference>